<organism evidence="3 4">
    <name type="scientific">Oncorhynchus kisutch</name>
    <name type="common">Coho salmon</name>
    <name type="synonym">Salmo kisutch</name>
    <dbReference type="NCBI Taxonomy" id="8019"/>
    <lineage>
        <taxon>Eukaryota</taxon>
        <taxon>Metazoa</taxon>
        <taxon>Chordata</taxon>
        <taxon>Craniata</taxon>
        <taxon>Vertebrata</taxon>
        <taxon>Euteleostomi</taxon>
        <taxon>Actinopterygii</taxon>
        <taxon>Neopterygii</taxon>
        <taxon>Teleostei</taxon>
        <taxon>Protacanthopterygii</taxon>
        <taxon>Salmoniformes</taxon>
        <taxon>Salmonidae</taxon>
        <taxon>Salmoninae</taxon>
        <taxon>Oncorhynchus</taxon>
    </lineage>
</organism>
<accession>A0A8C7CD36</accession>
<name>A0A8C7CD36_ONCKI</name>
<keyword evidence="2" id="KW-0677">Repeat</keyword>
<dbReference type="PROSITE" id="PS51450">
    <property type="entry name" value="LRR"/>
    <property type="match status" value="1"/>
</dbReference>
<dbReference type="AlphaFoldDB" id="A0A8C7CD36"/>
<dbReference type="SMART" id="SM00368">
    <property type="entry name" value="LRR_RI"/>
    <property type="match status" value="1"/>
</dbReference>
<dbReference type="SUPFAM" id="SSF52047">
    <property type="entry name" value="RNI-like"/>
    <property type="match status" value="1"/>
</dbReference>
<dbReference type="InterPro" id="IPR032675">
    <property type="entry name" value="LRR_dom_sf"/>
</dbReference>
<evidence type="ECO:0000256" key="1">
    <source>
        <dbReference type="ARBA" id="ARBA00022614"/>
    </source>
</evidence>
<dbReference type="Gene3D" id="3.80.10.10">
    <property type="entry name" value="Ribonuclease Inhibitor"/>
    <property type="match status" value="1"/>
</dbReference>
<keyword evidence="1" id="KW-0433">Leucine-rich repeat</keyword>
<protein>
    <submittedName>
        <fullName evidence="3">Uncharacterized protein</fullName>
    </submittedName>
</protein>
<evidence type="ECO:0000313" key="4">
    <source>
        <dbReference type="Proteomes" id="UP000694557"/>
    </source>
</evidence>
<dbReference type="Pfam" id="PF13516">
    <property type="entry name" value="LRR_6"/>
    <property type="match status" value="1"/>
</dbReference>
<sequence length="182" mass="19889">PTPLSISLDMIGGRLHSLNVLYTKSCLYQVCLNAVLNVFTSTIYLYYRLRGCNLTEHCCEALASVLSSNSSCLRKGCDNGLLNSCQLTESCCEQLASVLISNSNLRELDLSDNDLQDSGVKLLSAGLGSPTCKLQTLRSVLLALLKNRTLMKSLEMHHLIFKSPNGNNKTILSNKNNMATTV</sequence>
<evidence type="ECO:0000256" key="2">
    <source>
        <dbReference type="ARBA" id="ARBA00022737"/>
    </source>
</evidence>
<dbReference type="Ensembl" id="ENSOKIT00005004244.1">
    <property type="protein sequence ID" value="ENSOKIP00005004054.1"/>
    <property type="gene ID" value="ENSOKIG00005001829.1"/>
</dbReference>
<keyword evidence="4" id="KW-1185">Reference proteome</keyword>
<dbReference type="InterPro" id="IPR051261">
    <property type="entry name" value="NLR"/>
</dbReference>
<dbReference type="InterPro" id="IPR001611">
    <property type="entry name" value="Leu-rich_rpt"/>
</dbReference>
<proteinExistence type="predicted"/>
<dbReference type="GeneTree" id="ENSGT01130000278670"/>
<reference evidence="3" key="1">
    <citation type="submission" date="2025-08" db="UniProtKB">
        <authorList>
            <consortium name="Ensembl"/>
        </authorList>
    </citation>
    <scope>IDENTIFICATION</scope>
</reference>
<reference evidence="3" key="2">
    <citation type="submission" date="2025-09" db="UniProtKB">
        <authorList>
            <consortium name="Ensembl"/>
        </authorList>
    </citation>
    <scope>IDENTIFICATION</scope>
</reference>
<dbReference type="PANTHER" id="PTHR24106">
    <property type="entry name" value="NACHT, LRR AND CARD DOMAINS-CONTAINING"/>
    <property type="match status" value="1"/>
</dbReference>
<dbReference type="Proteomes" id="UP000694557">
    <property type="component" value="Unassembled WGS sequence"/>
</dbReference>
<evidence type="ECO:0000313" key="3">
    <source>
        <dbReference type="Ensembl" id="ENSOKIP00005004054.1"/>
    </source>
</evidence>